<keyword evidence="4" id="KW-1185">Reference proteome</keyword>
<dbReference type="InterPro" id="IPR046342">
    <property type="entry name" value="CBS_dom_sf"/>
</dbReference>
<protein>
    <submittedName>
        <fullName evidence="3">CBS domain-containing protein</fullName>
    </submittedName>
</protein>
<accession>A0AAE4AXF6</accession>
<proteinExistence type="predicted"/>
<dbReference type="Proteomes" id="UP001240236">
    <property type="component" value="Unassembled WGS sequence"/>
</dbReference>
<evidence type="ECO:0000259" key="2">
    <source>
        <dbReference type="Pfam" id="PF18755"/>
    </source>
</evidence>
<dbReference type="Gene3D" id="3.10.580.10">
    <property type="entry name" value="CBS-domain"/>
    <property type="match status" value="1"/>
</dbReference>
<comment type="caution">
    <text evidence="3">The sequence shown here is derived from an EMBL/GenBank/DDBJ whole genome shotgun (WGS) entry which is preliminary data.</text>
</comment>
<organism evidence="3 4">
    <name type="scientific">Catenuloplanes indicus</name>
    <dbReference type="NCBI Taxonomy" id="137267"/>
    <lineage>
        <taxon>Bacteria</taxon>
        <taxon>Bacillati</taxon>
        <taxon>Actinomycetota</taxon>
        <taxon>Actinomycetes</taxon>
        <taxon>Micromonosporales</taxon>
        <taxon>Micromonosporaceae</taxon>
        <taxon>Catenuloplanes</taxon>
    </lineage>
</organism>
<name>A0AAE4AXF6_9ACTN</name>
<evidence type="ECO:0000256" key="1">
    <source>
        <dbReference type="SAM" id="MobiDB-lite"/>
    </source>
</evidence>
<dbReference type="AlphaFoldDB" id="A0AAE4AXF6"/>
<dbReference type="SUPFAM" id="SSF54631">
    <property type="entry name" value="CBS-domain pair"/>
    <property type="match status" value="1"/>
</dbReference>
<dbReference type="Pfam" id="PF18755">
    <property type="entry name" value="RAMA"/>
    <property type="match status" value="1"/>
</dbReference>
<dbReference type="InterPro" id="IPR040843">
    <property type="entry name" value="RAMA"/>
</dbReference>
<dbReference type="RefSeq" id="WP_307238476.1">
    <property type="nucleotide sequence ID" value="NZ_JAUSUZ010000001.1"/>
</dbReference>
<sequence>MVDIGEPTRVMHLHGGRRVTVRDLVDAHLLTPGTALRFVRRRVGTQHDATVTEDGRIKLADGGHEVPSPSQAARLASGARAVDGWRVWTILETGRPLDALRQEFLDNAVRTAGALETKQLEQRVHERLRQARERADADQPVEFSVRELLALWGAKDRGDQISRIEADLANHGLVTSPSFRAVTLDASVRLVTAPAEPEEPAPEVRGDDPDPTDDELSPTNVGLTVGNLPSALGGVAFVAPDAGFDSAITLMLLNDFSQLAVFSNPHKLRGAVTWESIARARHANSAAHFTSGIVEEAPVVRYDKELIDVLPMLQQLGFVFVKNEKNAVAGIVTTADVVSAYGQMAGPFFEIGELDQTLRRIIARNLEVDEVSSLCGKTFRSFDEMSMGDYQRVLSNNDVWSRLGWPLDRVMITRHLDATRRIRNAVMHFNPDPLPADAMAKLRKLSALLKQYSD</sequence>
<evidence type="ECO:0000313" key="4">
    <source>
        <dbReference type="Proteomes" id="UP001240236"/>
    </source>
</evidence>
<evidence type="ECO:0000313" key="3">
    <source>
        <dbReference type="EMBL" id="MDQ0365701.1"/>
    </source>
</evidence>
<reference evidence="3 4" key="1">
    <citation type="submission" date="2023-07" db="EMBL/GenBank/DDBJ databases">
        <title>Sequencing the genomes of 1000 actinobacteria strains.</title>
        <authorList>
            <person name="Klenk H.-P."/>
        </authorList>
    </citation>
    <scope>NUCLEOTIDE SEQUENCE [LARGE SCALE GENOMIC DNA]</scope>
    <source>
        <strain evidence="3 4">DSM 44709</strain>
    </source>
</reference>
<dbReference type="EMBL" id="JAUSUZ010000001">
    <property type="protein sequence ID" value="MDQ0365701.1"/>
    <property type="molecule type" value="Genomic_DNA"/>
</dbReference>
<feature type="region of interest" description="Disordered" evidence="1">
    <location>
        <begin position="193"/>
        <end position="217"/>
    </location>
</feature>
<feature type="domain" description="RAMA" evidence="2">
    <location>
        <begin position="9"/>
        <end position="107"/>
    </location>
</feature>
<gene>
    <name evidence="3" type="ORF">J2S42_002370</name>
</gene>